<gene>
    <name evidence="10 11" type="primary">sstT</name>
    <name evidence="11" type="ORF">NCTC10699_01091</name>
</gene>
<dbReference type="InterPro" id="IPR001991">
    <property type="entry name" value="Na-dicarboxylate_symporter"/>
</dbReference>
<organism evidence="11 12">
    <name type="scientific">[Pasteurella] mairii</name>
    <dbReference type="NCBI Taxonomy" id="757"/>
    <lineage>
        <taxon>Bacteria</taxon>
        <taxon>Pseudomonadati</taxon>
        <taxon>Pseudomonadota</taxon>
        <taxon>Gammaproteobacteria</taxon>
        <taxon>Pasteurellales</taxon>
        <taxon>Pasteurellaceae</taxon>
    </lineage>
</organism>
<dbReference type="GO" id="GO:0015826">
    <property type="term" value="P:threonine transport"/>
    <property type="evidence" value="ECO:0007669"/>
    <property type="project" value="InterPro"/>
</dbReference>
<feature type="transmembrane region" description="Helical" evidence="10">
    <location>
        <begin position="189"/>
        <end position="209"/>
    </location>
</feature>
<comment type="subcellular location">
    <subcellularLocation>
        <location evidence="10">Cell membrane</location>
        <topology evidence="10">Multi-pass membrane protein</topology>
    </subcellularLocation>
    <subcellularLocation>
        <location evidence="1">Membrane</location>
        <topology evidence="1">Multi-pass membrane protein</topology>
    </subcellularLocation>
</comment>
<keyword evidence="2 10" id="KW-0813">Transport</keyword>
<feature type="transmembrane region" description="Helical" evidence="10">
    <location>
        <begin position="89"/>
        <end position="111"/>
    </location>
</feature>
<dbReference type="AlphaFoldDB" id="A0A379B4D0"/>
<evidence type="ECO:0000256" key="3">
    <source>
        <dbReference type="ARBA" id="ARBA00022475"/>
    </source>
</evidence>
<dbReference type="FunFam" id="1.10.3860.10:FF:000003">
    <property type="entry name" value="Serine/threonine transporter sstT"/>
    <property type="match status" value="1"/>
</dbReference>
<keyword evidence="8 10" id="KW-1133">Transmembrane helix</keyword>
<keyword evidence="9 10" id="KW-0472">Membrane</keyword>
<dbReference type="PRINTS" id="PR00173">
    <property type="entry name" value="EDTRNSPORT"/>
</dbReference>
<evidence type="ECO:0000256" key="1">
    <source>
        <dbReference type="ARBA" id="ARBA00004141"/>
    </source>
</evidence>
<evidence type="ECO:0000256" key="8">
    <source>
        <dbReference type="ARBA" id="ARBA00022989"/>
    </source>
</evidence>
<keyword evidence="5 10" id="KW-0812">Transmembrane</keyword>
<comment type="caution">
    <text evidence="10">Lacks conserved residue(s) required for the propagation of feature annotation.</text>
</comment>
<dbReference type="NCBIfam" id="NF010151">
    <property type="entry name" value="PRK13628.1"/>
    <property type="match status" value="1"/>
</dbReference>
<feature type="transmembrane region" description="Helical" evidence="10">
    <location>
        <begin position="295"/>
        <end position="321"/>
    </location>
</feature>
<dbReference type="Proteomes" id="UP000254280">
    <property type="component" value="Unassembled WGS sequence"/>
</dbReference>
<evidence type="ECO:0000256" key="9">
    <source>
        <dbReference type="ARBA" id="ARBA00023136"/>
    </source>
</evidence>
<keyword evidence="12" id="KW-1185">Reference proteome</keyword>
<feature type="transmembrane region" description="Helical" evidence="10">
    <location>
        <begin position="61"/>
        <end position="77"/>
    </location>
</feature>
<dbReference type="HAMAP" id="MF_01582">
    <property type="entry name" value="Ser_Thr_transp_SstT"/>
    <property type="match status" value="1"/>
</dbReference>
<dbReference type="GO" id="GO:0005886">
    <property type="term" value="C:plasma membrane"/>
    <property type="evidence" value="ECO:0007669"/>
    <property type="project" value="UniProtKB-SubCell"/>
</dbReference>
<comment type="function">
    <text evidence="10">Involved in the import of serine and threonine into the cell, with the concomitant import of sodium (symport system).</text>
</comment>
<evidence type="ECO:0000256" key="2">
    <source>
        <dbReference type="ARBA" id="ARBA00022448"/>
    </source>
</evidence>
<dbReference type="Pfam" id="PF00375">
    <property type="entry name" value="SDF"/>
    <property type="match status" value="1"/>
</dbReference>
<keyword evidence="3 10" id="KW-1003">Cell membrane</keyword>
<sequence>MNSSRFISLFFHGSLVKRISVGLVLGLLVALITPTLQSTLGFNLAEKVGFLGKVFVRSLRAVAPILVFLLVIAAIANKQIGTRSNMKSIVILYLLATFLAALTAVLVSFAVPTKIALATQDGSLSPPSEISEVLGTLVLNVVDNPLNALFNANFIGILAWAIGLGIVLRHASDTTKSVVNDFSEGVSKIVRFIINFAPIGVFGLVAETLADRGLGVLLDYIQLLVVLIGSMLFTAFVINPILVYWKIRRNPYPLVWTCVRESGLTAFFTRSSAANIPVNMALAKRLNLDEETYSVSIPLGATINMGGAAITITVLTLAAVYTLGIEVSIPTAILLSVVSSICACGASGVAGGSLLLIPLACSLFGISNDIAAQVIGVGFIIGVLQDSTETALNSCTDVLFTAAVCMSEENKA</sequence>
<feature type="transmembrane region" description="Helical" evidence="10">
    <location>
        <begin position="333"/>
        <end position="357"/>
    </location>
</feature>
<keyword evidence="6 10" id="KW-0769">Symport</keyword>
<evidence type="ECO:0000256" key="6">
    <source>
        <dbReference type="ARBA" id="ARBA00022847"/>
    </source>
</evidence>
<dbReference type="PANTHER" id="PTHR42865:SF8">
    <property type="entry name" value="SERINE_THREONINE TRANSPORTER SSTT"/>
    <property type="match status" value="1"/>
</dbReference>
<dbReference type="Gene3D" id="1.10.3860.10">
    <property type="entry name" value="Sodium:dicarboxylate symporter"/>
    <property type="match status" value="1"/>
</dbReference>
<comment type="catalytic activity">
    <reaction evidence="10">
        <text>L-threonine(in) + Na(+)(in) = L-threonine(out) + Na(+)(out)</text>
        <dbReference type="Rhea" id="RHEA:69999"/>
        <dbReference type="ChEBI" id="CHEBI:29101"/>
        <dbReference type="ChEBI" id="CHEBI:57926"/>
    </reaction>
</comment>
<evidence type="ECO:0000313" key="12">
    <source>
        <dbReference type="Proteomes" id="UP000254280"/>
    </source>
</evidence>
<evidence type="ECO:0000256" key="7">
    <source>
        <dbReference type="ARBA" id="ARBA00022970"/>
    </source>
</evidence>
<dbReference type="EMBL" id="UGSS01000002">
    <property type="protein sequence ID" value="SUB33473.1"/>
    <property type="molecule type" value="Genomic_DNA"/>
</dbReference>
<accession>A0A379B4D0</accession>
<evidence type="ECO:0000256" key="4">
    <source>
        <dbReference type="ARBA" id="ARBA00022519"/>
    </source>
</evidence>
<feature type="transmembrane region" description="Helical" evidence="10">
    <location>
        <begin position="148"/>
        <end position="168"/>
    </location>
</feature>
<comment type="catalytic activity">
    <reaction evidence="10">
        <text>L-serine(in) + Na(+)(in) = L-serine(out) + Na(+)(out)</text>
        <dbReference type="Rhea" id="RHEA:29575"/>
        <dbReference type="ChEBI" id="CHEBI:29101"/>
        <dbReference type="ChEBI" id="CHEBI:33384"/>
    </reaction>
</comment>
<dbReference type="PANTHER" id="PTHR42865">
    <property type="entry name" value="PROTON/GLUTAMATE-ASPARTATE SYMPORTER"/>
    <property type="match status" value="1"/>
</dbReference>
<keyword evidence="7 10" id="KW-0029">Amino-acid transport</keyword>
<dbReference type="InterPro" id="IPR023025">
    <property type="entry name" value="Ser_Thr_transp_SstT"/>
</dbReference>
<evidence type="ECO:0000256" key="10">
    <source>
        <dbReference type="HAMAP-Rule" id="MF_01582"/>
    </source>
</evidence>
<proteinExistence type="inferred from homology"/>
<reference evidence="11 12" key="1">
    <citation type="submission" date="2018-06" db="EMBL/GenBank/DDBJ databases">
        <authorList>
            <consortium name="Pathogen Informatics"/>
            <person name="Doyle S."/>
        </authorList>
    </citation>
    <scope>NUCLEOTIDE SEQUENCE [LARGE SCALE GENOMIC DNA]</scope>
    <source>
        <strain evidence="11 12">NCTC10699</strain>
    </source>
</reference>
<dbReference type="InterPro" id="IPR036458">
    <property type="entry name" value="Na:dicarbo_symporter_sf"/>
</dbReference>
<name>A0A379B4D0_9PAST</name>
<keyword evidence="4" id="KW-0997">Cell inner membrane</keyword>
<feature type="transmembrane region" description="Helical" evidence="10">
    <location>
        <begin position="221"/>
        <end position="245"/>
    </location>
</feature>
<protein>
    <recommendedName>
        <fullName evidence="10">Serine/threonine transporter SstT</fullName>
    </recommendedName>
    <alternativeName>
        <fullName evidence="10">Na(+)/serine-threonine symporter</fullName>
    </alternativeName>
</protein>
<comment type="similarity">
    <text evidence="10">Belongs to the dicarboxylate/amino acid:cation symporter (DAACS) (TC 2.A.23) family.</text>
</comment>
<dbReference type="SUPFAM" id="SSF118215">
    <property type="entry name" value="Proton glutamate symport protein"/>
    <property type="match status" value="1"/>
</dbReference>
<dbReference type="GO" id="GO:0032329">
    <property type="term" value="P:serine transport"/>
    <property type="evidence" value="ECO:0007669"/>
    <property type="project" value="InterPro"/>
</dbReference>
<dbReference type="GO" id="GO:0005295">
    <property type="term" value="F:neutral L-amino acid:sodium symporter activity"/>
    <property type="evidence" value="ECO:0007669"/>
    <property type="project" value="TreeGrafter"/>
</dbReference>
<evidence type="ECO:0000313" key="11">
    <source>
        <dbReference type="EMBL" id="SUB33473.1"/>
    </source>
</evidence>
<dbReference type="OrthoDB" id="9768885at2"/>
<evidence type="ECO:0000256" key="5">
    <source>
        <dbReference type="ARBA" id="ARBA00022692"/>
    </source>
</evidence>